<accession>I0I1H6</accession>
<dbReference type="KEGG" id="cap:CLDAP_10740"/>
<reference evidence="3 4" key="1">
    <citation type="submission" date="2012-02" db="EMBL/GenBank/DDBJ databases">
        <title>Complete genome sequence of Caldilinea aerophila DSM 14535 (= NBRC 102666).</title>
        <authorList>
            <person name="Oguchi A."/>
            <person name="Hosoyama A."/>
            <person name="Sekine M."/>
            <person name="Fukai R."/>
            <person name="Kato Y."/>
            <person name="Nakamura S."/>
            <person name="Hanada S."/>
            <person name="Yamazaki S."/>
            <person name="Fujita N."/>
        </authorList>
    </citation>
    <scope>NUCLEOTIDE SEQUENCE [LARGE SCALE GENOMIC DNA]</scope>
    <source>
        <strain evidence="4">DSM 14535 / JCM 11387 / NBRC 104270 / STL-6-O1</strain>
    </source>
</reference>
<dbReference type="Proteomes" id="UP000007880">
    <property type="component" value="Chromosome"/>
</dbReference>
<feature type="compositionally biased region" description="Pro residues" evidence="1">
    <location>
        <begin position="228"/>
        <end position="237"/>
    </location>
</feature>
<dbReference type="NCBIfam" id="TIGR02595">
    <property type="entry name" value="PEP_CTERM"/>
    <property type="match status" value="1"/>
</dbReference>
<name>I0I1H6_CALAS</name>
<feature type="chain" id="PRO_5003628751" description="PEP-CTERM sorting domain-containing protein" evidence="2">
    <location>
        <begin position="23"/>
        <end position="268"/>
    </location>
</feature>
<dbReference type="AlphaFoldDB" id="I0I1H6"/>
<feature type="signal peptide" evidence="2">
    <location>
        <begin position="1"/>
        <end position="22"/>
    </location>
</feature>
<keyword evidence="2" id="KW-0732">Signal</keyword>
<dbReference type="EMBL" id="AP012337">
    <property type="protein sequence ID" value="BAL99113.1"/>
    <property type="molecule type" value="Genomic_DNA"/>
</dbReference>
<protein>
    <recommendedName>
        <fullName evidence="5">PEP-CTERM sorting domain-containing protein</fullName>
    </recommendedName>
</protein>
<evidence type="ECO:0008006" key="5">
    <source>
        <dbReference type="Google" id="ProtNLM"/>
    </source>
</evidence>
<evidence type="ECO:0000313" key="3">
    <source>
        <dbReference type="EMBL" id="BAL99113.1"/>
    </source>
</evidence>
<dbReference type="HOGENOM" id="CLU_1036998_0_0_0"/>
<dbReference type="InterPro" id="IPR013424">
    <property type="entry name" value="Ice-binding_C"/>
</dbReference>
<evidence type="ECO:0000256" key="2">
    <source>
        <dbReference type="SAM" id="SignalP"/>
    </source>
</evidence>
<gene>
    <name evidence="3" type="ordered locus">CLDAP_10740</name>
</gene>
<evidence type="ECO:0000313" key="4">
    <source>
        <dbReference type="Proteomes" id="UP000007880"/>
    </source>
</evidence>
<feature type="compositionally biased region" description="Low complexity" evidence="1">
    <location>
        <begin position="204"/>
        <end position="227"/>
    </location>
</feature>
<sequence length="268" mass="26908">MLGAVLLVGGFLVAMSGTPVFAQEEPAVIGELALVKYVCPTDIGETGSSIPSVCANANDPNGADVPVIPVGGALSFLYQVTYTCPPSVICEPLDPISVTISDNQLPSVNPSVFGPLNDVNSNGLIDPGDVWLYKVRGLQAIDLAAPGLTLPGGGPVSGCTNAGDGGGTRPTYVNRARVTGPSTSDEDPAAYCNPLATPTPTPTSSPTATATPTPTSTPTQVIVTPISTPTPAPTPTPVPIPEPVTVVLFGAGLAALSAALAARKRSSK</sequence>
<feature type="region of interest" description="Disordered" evidence="1">
    <location>
        <begin position="179"/>
        <end position="237"/>
    </location>
</feature>
<keyword evidence="4" id="KW-1185">Reference proteome</keyword>
<proteinExistence type="predicted"/>
<organism evidence="3 4">
    <name type="scientific">Caldilinea aerophila (strain DSM 14535 / JCM 11387 / NBRC 104270 / STL-6-O1)</name>
    <dbReference type="NCBI Taxonomy" id="926550"/>
    <lineage>
        <taxon>Bacteria</taxon>
        <taxon>Bacillati</taxon>
        <taxon>Chloroflexota</taxon>
        <taxon>Caldilineae</taxon>
        <taxon>Caldilineales</taxon>
        <taxon>Caldilineaceae</taxon>
        <taxon>Caldilinea</taxon>
    </lineage>
</organism>
<evidence type="ECO:0000256" key="1">
    <source>
        <dbReference type="SAM" id="MobiDB-lite"/>
    </source>
</evidence>